<dbReference type="EMBL" id="BMVC01000007">
    <property type="protein sequence ID" value="GHC97598.1"/>
    <property type="molecule type" value="Genomic_DNA"/>
</dbReference>
<proteinExistence type="predicted"/>
<evidence type="ECO:0000256" key="1">
    <source>
        <dbReference type="SAM" id="MobiDB-lite"/>
    </source>
</evidence>
<sequence length="152" mass="15370">MRQRSARLAVRCSAVAVALVLGVAATACARPEPAPGRTLSASAPLPDLPSPPTPTRLSLTQDDSGRTLGLVAGGVALLRVTGPGVGEAVADGPAVTVVPVEYESDPGYREWEVRAVREGTAVVRAGGGTRQVSITFKVVAPAPAPAAPVSAW</sequence>
<gene>
    <name evidence="3" type="ORF">GCM10010334_39150</name>
</gene>
<evidence type="ECO:0000313" key="4">
    <source>
        <dbReference type="Proteomes" id="UP000638353"/>
    </source>
</evidence>
<dbReference type="Proteomes" id="UP000638353">
    <property type="component" value="Unassembled WGS sequence"/>
</dbReference>
<reference evidence="3" key="1">
    <citation type="journal article" date="2014" name="Int. J. Syst. Evol. Microbiol.">
        <title>Complete genome sequence of Corynebacterium casei LMG S-19264T (=DSM 44701T), isolated from a smear-ripened cheese.</title>
        <authorList>
            <consortium name="US DOE Joint Genome Institute (JGI-PGF)"/>
            <person name="Walter F."/>
            <person name="Albersmeier A."/>
            <person name="Kalinowski J."/>
            <person name="Ruckert C."/>
        </authorList>
    </citation>
    <scope>NUCLEOTIDE SEQUENCE</scope>
    <source>
        <strain evidence="3">JCM 4637</strain>
    </source>
</reference>
<accession>A0A918WZC3</accession>
<feature type="region of interest" description="Disordered" evidence="1">
    <location>
        <begin position="31"/>
        <end position="62"/>
    </location>
</feature>
<dbReference type="PROSITE" id="PS51257">
    <property type="entry name" value="PROKAR_LIPOPROTEIN"/>
    <property type="match status" value="1"/>
</dbReference>
<protein>
    <submittedName>
        <fullName evidence="3">Uncharacterized protein</fullName>
    </submittedName>
</protein>
<dbReference type="RefSeq" id="WP_189824464.1">
    <property type="nucleotide sequence ID" value="NZ_BMVC01000007.1"/>
</dbReference>
<organism evidence="3 4">
    <name type="scientific">Streptomyces finlayi</name>
    <dbReference type="NCBI Taxonomy" id="67296"/>
    <lineage>
        <taxon>Bacteria</taxon>
        <taxon>Bacillati</taxon>
        <taxon>Actinomycetota</taxon>
        <taxon>Actinomycetes</taxon>
        <taxon>Kitasatosporales</taxon>
        <taxon>Streptomycetaceae</taxon>
        <taxon>Streptomyces</taxon>
    </lineage>
</organism>
<reference evidence="3" key="2">
    <citation type="submission" date="2020-09" db="EMBL/GenBank/DDBJ databases">
        <authorList>
            <person name="Sun Q."/>
            <person name="Ohkuma M."/>
        </authorList>
    </citation>
    <scope>NUCLEOTIDE SEQUENCE</scope>
    <source>
        <strain evidence="3">JCM 4637</strain>
    </source>
</reference>
<feature type="signal peptide" evidence="2">
    <location>
        <begin position="1"/>
        <end position="29"/>
    </location>
</feature>
<dbReference type="AlphaFoldDB" id="A0A918WZC3"/>
<evidence type="ECO:0000256" key="2">
    <source>
        <dbReference type="SAM" id="SignalP"/>
    </source>
</evidence>
<keyword evidence="2" id="KW-0732">Signal</keyword>
<comment type="caution">
    <text evidence="3">The sequence shown here is derived from an EMBL/GenBank/DDBJ whole genome shotgun (WGS) entry which is preliminary data.</text>
</comment>
<name>A0A918WZC3_9ACTN</name>
<evidence type="ECO:0000313" key="3">
    <source>
        <dbReference type="EMBL" id="GHC97598.1"/>
    </source>
</evidence>
<feature type="chain" id="PRO_5036688642" evidence="2">
    <location>
        <begin position="30"/>
        <end position="152"/>
    </location>
</feature>